<dbReference type="AlphaFoldDB" id="A0A2H0RKP8"/>
<comment type="caution">
    <text evidence="2">The sequence shown here is derived from an EMBL/GenBank/DDBJ whole genome shotgun (WGS) entry which is preliminary data.</text>
</comment>
<dbReference type="InterPro" id="IPR011604">
    <property type="entry name" value="PDDEXK-like_dom_sf"/>
</dbReference>
<dbReference type="EMBL" id="PCYL01000012">
    <property type="protein sequence ID" value="PIR47040.1"/>
    <property type="molecule type" value="Genomic_DNA"/>
</dbReference>
<gene>
    <name evidence="2" type="ORF">COV07_01030</name>
</gene>
<evidence type="ECO:0000313" key="2">
    <source>
        <dbReference type="EMBL" id="PIR47040.1"/>
    </source>
</evidence>
<evidence type="ECO:0000313" key="3">
    <source>
        <dbReference type="Proteomes" id="UP000230833"/>
    </source>
</evidence>
<reference evidence="2 3" key="1">
    <citation type="submission" date="2017-09" db="EMBL/GenBank/DDBJ databases">
        <title>Depth-based differentiation of microbial function through sediment-hosted aquifers and enrichment of novel symbionts in the deep terrestrial subsurface.</title>
        <authorList>
            <person name="Probst A.J."/>
            <person name="Ladd B."/>
            <person name="Jarett J.K."/>
            <person name="Geller-Mcgrath D.E."/>
            <person name="Sieber C.M."/>
            <person name="Emerson J.B."/>
            <person name="Anantharaman K."/>
            <person name="Thomas B.C."/>
            <person name="Malmstrom R."/>
            <person name="Stieglmeier M."/>
            <person name="Klingl A."/>
            <person name="Woyke T."/>
            <person name="Ryan C.M."/>
            <person name="Banfield J.F."/>
        </authorList>
    </citation>
    <scope>NUCLEOTIDE SEQUENCE [LARGE SCALE GENOMIC DNA]</scope>
    <source>
        <strain evidence="2">CG10_big_fil_rev_8_21_14_0_10_45_14</strain>
    </source>
</reference>
<sequence>MSEYYTGRRTTRLYDPNSPEPFYLSRSKLENFIKCKRCFYLDRRLGVSEPPGYPFSLNSAVDHLLKKEFDIYREKGEPHPLMVDAKIDAVPFVHPKLDEWRETRKGLRYVDEESGFLFAGAVDDLWINKKGEVIVVDYKATSKDTEVSLDADWQIGYKRQMEIYQWLVEKNDLKVSSEGYFVYANGRKSEPIFDAKLHFDIKVIPYKGDRSWVSQSLKDAAKCLKQDELPPKGEDCDYCLYREVSINALIEHKRQVSAVAH</sequence>
<proteinExistence type="predicted"/>
<dbReference type="InterPro" id="IPR038726">
    <property type="entry name" value="PDDEXK_AddAB-type"/>
</dbReference>
<name>A0A2H0RKP8_9BACT</name>
<accession>A0A2H0RKP8</accession>
<feature type="domain" description="PD-(D/E)XK endonuclease-like" evidence="1">
    <location>
        <begin position="24"/>
        <end position="244"/>
    </location>
</feature>
<dbReference type="Proteomes" id="UP000230833">
    <property type="component" value="Unassembled WGS sequence"/>
</dbReference>
<dbReference type="Pfam" id="PF12705">
    <property type="entry name" value="PDDEXK_1"/>
    <property type="match status" value="1"/>
</dbReference>
<evidence type="ECO:0000259" key="1">
    <source>
        <dbReference type="Pfam" id="PF12705"/>
    </source>
</evidence>
<organism evidence="2 3">
    <name type="scientific">Candidatus Vogelbacteria bacterium CG10_big_fil_rev_8_21_14_0_10_45_14</name>
    <dbReference type="NCBI Taxonomy" id="1975042"/>
    <lineage>
        <taxon>Bacteria</taxon>
        <taxon>Candidatus Vogeliibacteriota</taxon>
    </lineage>
</organism>
<protein>
    <recommendedName>
        <fullName evidence="1">PD-(D/E)XK endonuclease-like domain-containing protein</fullName>
    </recommendedName>
</protein>
<dbReference type="Gene3D" id="3.90.320.10">
    <property type="match status" value="1"/>
</dbReference>